<protein>
    <submittedName>
        <fullName evidence="2">Uncharacterized protein</fullName>
    </submittedName>
</protein>
<dbReference type="InterPro" id="IPR004252">
    <property type="entry name" value="Probable_transposase_24"/>
</dbReference>
<feature type="region of interest" description="Disordered" evidence="1">
    <location>
        <begin position="1"/>
        <end position="28"/>
    </location>
</feature>
<dbReference type="Proteomes" id="UP001341840">
    <property type="component" value="Unassembled WGS sequence"/>
</dbReference>
<proteinExistence type="predicted"/>
<name>A0ABU6R9K6_9FABA</name>
<evidence type="ECO:0000256" key="1">
    <source>
        <dbReference type="SAM" id="MobiDB-lite"/>
    </source>
</evidence>
<feature type="compositionally biased region" description="Acidic residues" evidence="1">
    <location>
        <begin position="245"/>
        <end position="260"/>
    </location>
</feature>
<dbReference type="PANTHER" id="PTHR33144:SF16">
    <property type="entry name" value="OS02G0129000 PROTEIN"/>
    <property type="match status" value="1"/>
</dbReference>
<sequence>MEKGDNTKRRRIGTLGSKEMKDKGAKGKNYSFEVTQVKSSAELLKLYNIKVEKTNAESNKKASLQAQGPKGPTGNQPITIEEEEVFDGQIRLPKKIKKTHHENQKNAEIGKKQSKIGNEKTAEAQINPHIHHQRNAEPQKNSQIMNKRNVQTQKDVQERDQRTTGAGNNSLLRNERTAEAANDSLLGNERASQGGKNHRTVEDDTLEQDNNSSEDEKDEVSDIMDLDKKGMSLDMYFKVHGINLDQEEEEEEEEEEDENEGTEKTRTRGKTNCKKIHFADFKDFEEVVFYDGQPVDPIEKVISNLRAFIGTVARNPQWVTLLYTSWLGVPEKAKEDMWEYINQKFILPTESKKWVMQALCRAWKKHKGDVKQNHFMKYKTRKRMLKNRPDDIPEVQFQKLIRYWSLPEIKAMSEKNIENRSKQTCPHRTGSTGFGIVRKRLRDSKEHNEEPSRAEIFTVTRTSRKGKEIDPKSQSTIDELNSRIESGQNHEEAFVQVLGKDQPGRLHCMELRLQKAL</sequence>
<feature type="compositionally biased region" description="Polar residues" evidence="1">
    <location>
        <begin position="163"/>
        <end position="172"/>
    </location>
</feature>
<feature type="compositionally biased region" description="Acidic residues" evidence="1">
    <location>
        <begin position="203"/>
        <end position="222"/>
    </location>
</feature>
<feature type="region of interest" description="Disordered" evidence="1">
    <location>
        <begin position="94"/>
        <end position="222"/>
    </location>
</feature>
<dbReference type="Pfam" id="PF03004">
    <property type="entry name" value="Transposase_24"/>
    <property type="match status" value="1"/>
</dbReference>
<accession>A0ABU6R9K6</accession>
<evidence type="ECO:0000313" key="2">
    <source>
        <dbReference type="EMBL" id="MED6120647.1"/>
    </source>
</evidence>
<gene>
    <name evidence="2" type="ORF">PIB30_022760</name>
</gene>
<feature type="compositionally biased region" description="Basic and acidic residues" evidence="1">
    <location>
        <begin position="101"/>
        <end position="122"/>
    </location>
</feature>
<reference evidence="2 3" key="1">
    <citation type="journal article" date="2023" name="Plants (Basel)">
        <title>Bridging the Gap: Combining Genomics and Transcriptomics Approaches to Understand Stylosanthes scabra, an Orphan Legume from the Brazilian Caatinga.</title>
        <authorList>
            <person name="Ferreira-Neto J.R.C."/>
            <person name="da Silva M.D."/>
            <person name="Binneck E."/>
            <person name="de Melo N.F."/>
            <person name="da Silva R.H."/>
            <person name="de Melo A.L.T.M."/>
            <person name="Pandolfi V."/>
            <person name="Bustamante F.O."/>
            <person name="Brasileiro-Vidal A.C."/>
            <person name="Benko-Iseppon A.M."/>
        </authorList>
    </citation>
    <scope>NUCLEOTIDE SEQUENCE [LARGE SCALE GENOMIC DNA]</scope>
    <source>
        <tissue evidence="2">Leaves</tissue>
    </source>
</reference>
<dbReference type="PANTHER" id="PTHR33144">
    <property type="entry name" value="OS10G0409366 PROTEIN-RELATED"/>
    <property type="match status" value="1"/>
</dbReference>
<keyword evidence="3" id="KW-1185">Reference proteome</keyword>
<evidence type="ECO:0000313" key="3">
    <source>
        <dbReference type="Proteomes" id="UP001341840"/>
    </source>
</evidence>
<organism evidence="2 3">
    <name type="scientific">Stylosanthes scabra</name>
    <dbReference type="NCBI Taxonomy" id="79078"/>
    <lineage>
        <taxon>Eukaryota</taxon>
        <taxon>Viridiplantae</taxon>
        <taxon>Streptophyta</taxon>
        <taxon>Embryophyta</taxon>
        <taxon>Tracheophyta</taxon>
        <taxon>Spermatophyta</taxon>
        <taxon>Magnoliopsida</taxon>
        <taxon>eudicotyledons</taxon>
        <taxon>Gunneridae</taxon>
        <taxon>Pentapetalae</taxon>
        <taxon>rosids</taxon>
        <taxon>fabids</taxon>
        <taxon>Fabales</taxon>
        <taxon>Fabaceae</taxon>
        <taxon>Papilionoideae</taxon>
        <taxon>50 kb inversion clade</taxon>
        <taxon>dalbergioids sensu lato</taxon>
        <taxon>Dalbergieae</taxon>
        <taxon>Pterocarpus clade</taxon>
        <taxon>Stylosanthes</taxon>
    </lineage>
</organism>
<feature type="region of interest" description="Disordered" evidence="1">
    <location>
        <begin position="53"/>
        <end position="81"/>
    </location>
</feature>
<dbReference type="EMBL" id="JASCZI010030286">
    <property type="protein sequence ID" value="MED6120647.1"/>
    <property type="molecule type" value="Genomic_DNA"/>
</dbReference>
<feature type="compositionally biased region" description="Polar residues" evidence="1">
    <location>
        <begin position="136"/>
        <end position="154"/>
    </location>
</feature>
<comment type="caution">
    <text evidence="2">The sequence shown here is derived from an EMBL/GenBank/DDBJ whole genome shotgun (WGS) entry which is preliminary data.</text>
</comment>
<feature type="region of interest" description="Disordered" evidence="1">
    <location>
        <begin position="243"/>
        <end position="266"/>
    </location>
</feature>